<keyword evidence="2" id="KW-1133">Transmembrane helix</keyword>
<reference evidence="3" key="1">
    <citation type="submission" date="2022-08" db="EMBL/GenBank/DDBJ databases">
        <title>Novel sulphate-reducing endosymbionts in the free-living metamonad Anaeramoeba.</title>
        <authorList>
            <person name="Jerlstrom-Hultqvist J."/>
            <person name="Cepicka I."/>
            <person name="Gallot-Lavallee L."/>
            <person name="Salas-Leiva D."/>
            <person name="Curtis B.A."/>
            <person name="Zahonova K."/>
            <person name="Pipaliya S."/>
            <person name="Dacks J."/>
            <person name="Roger A.J."/>
        </authorList>
    </citation>
    <scope>NUCLEOTIDE SEQUENCE</scope>
    <source>
        <strain evidence="3">Busselton2</strain>
    </source>
</reference>
<evidence type="ECO:0000313" key="3">
    <source>
        <dbReference type="EMBL" id="KAJ3452444.1"/>
    </source>
</evidence>
<dbReference type="Proteomes" id="UP001146793">
    <property type="component" value="Unassembled WGS sequence"/>
</dbReference>
<protein>
    <submittedName>
        <fullName evidence="3">Uncharacterized protein</fullName>
    </submittedName>
</protein>
<feature type="region of interest" description="Disordered" evidence="1">
    <location>
        <begin position="228"/>
        <end position="247"/>
    </location>
</feature>
<keyword evidence="2" id="KW-0472">Membrane</keyword>
<proteinExistence type="predicted"/>
<organism evidence="3 4">
    <name type="scientific">Anaeramoeba flamelloides</name>
    <dbReference type="NCBI Taxonomy" id="1746091"/>
    <lineage>
        <taxon>Eukaryota</taxon>
        <taxon>Metamonada</taxon>
        <taxon>Anaeramoebidae</taxon>
        <taxon>Anaeramoeba</taxon>
    </lineage>
</organism>
<feature type="transmembrane region" description="Helical" evidence="2">
    <location>
        <begin position="183"/>
        <end position="205"/>
    </location>
</feature>
<feature type="transmembrane region" description="Helical" evidence="2">
    <location>
        <begin position="12"/>
        <end position="34"/>
    </location>
</feature>
<dbReference type="AlphaFoldDB" id="A0AAV8ADZ7"/>
<name>A0AAV8ADZ7_9EUKA</name>
<feature type="transmembrane region" description="Helical" evidence="2">
    <location>
        <begin position="98"/>
        <end position="120"/>
    </location>
</feature>
<accession>A0AAV8ADZ7</accession>
<comment type="caution">
    <text evidence="3">The sequence shown here is derived from an EMBL/GenBank/DDBJ whole genome shotgun (WGS) entry which is preliminary data.</text>
</comment>
<sequence length="247" mass="29110">MIKRLPKYYQFFFLFIILEAIGLIITETLAVISFEEKQDTFDYHVLLFYFLLLDLTLFFMIGFAWFLMKTKNLYQLIPFVFIRIILTGWSIYQLIVLIHMNLIIIFFCIVIFFDFMYLFFIKKIFTELQANFWSQAGGTETMHIKEETKSFYKLFLVLSVIQPLYNISCICFIWLHLGKFKEIPQIPVTVLLAISLLVRISLLYFARKSSQGFELGLQAQLSTIHSTSLKRQPNETNSLLGSESEND</sequence>
<dbReference type="EMBL" id="JANTQA010000008">
    <property type="protein sequence ID" value="KAJ3452444.1"/>
    <property type="molecule type" value="Genomic_DNA"/>
</dbReference>
<feature type="transmembrane region" description="Helical" evidence="2">
    <location>
        <begin position="73"/>
        <end position="92"/>
    </location>
</feature>
<keyword evidence="2" id="KW-0812">Transmembrane</keyword>
<evidence type="ECO:0000256" key="2">
    <source>
        <dbReference type="SAM" id="Phobius"/>
    </source>
</evidence>
<evidence type="ECO:0000313" key="4">
    <source>
        <dbReference type="Proteomes" id="UP001146793"/>
    </source>
</evidence>
<gene>
    <name evidence="3" type="ORF">M0812_04212</name>
</gene>
<feature type="transmembrane region" description="Helical" evidence="2">
    <location>
        <begin position="154"/>
        <end position="177"/>
    </location>
</feature>
<evidence type="ECO:0000256" key="1">
    <source>
        <dbReference type="SAM" id="MobiDB-lite"/>
    </source>
</evidence>
<feature type="transmembrane region" description="Helical" evidence="2">
    <location>
        <begin position="46"/>
        <end position="66"/>
    </location>
</feature>